<gene>
    <name evidence="1" type="ORF">Adt_03630</name>
</gene>
<comment type="caution">
    <text evidence="1">The sequence shown here is derived from an EMBL/GenBank/DDBJ whole genome shotgun (WGS) entry which is preliminary data.</text>
</comment>
<protein>
    <submittedName>
        <fullName evidence="1">Uncharacterized protein</fullName>
    </submittedName>
</protein>
<dbReference type="EMBL" id="JBFOLK010000001">
    <property type="protein sequence ID" value="KAL2542652.1"/>
    <property type="molecule type" value="Genomic_DNA"/>
</dbReference>
<dbReference type="PANTHER" id="PTHR33240">
    <property type="entry name" value="OS08G0508500 PROTEIN"/>
    <property type="match status" value="1"/>
</dbReference>
<dbReference type="PANTHER" id="PTHR33240:SF15">
    <property type="entry name" value="GAG-PRO-LIKE PROTEIN"/>
    <property type="match status" value="1"/>
</dbReference>
<dbReference type="AlphaFoldDB" id="A0ABD1VZ17"/>
<keyword evidence="2" id="KW-1185">Reference proteome</keyword>
<dbReference type="Proteomes" id="UP001604336">
    <property type="component" value="Unassembled WGS sequence"/>
</dbReference>
<name>A0ABD1VZ17_9LAMI</name>
<accession>A0ABD1VZ17</accession>
<proteinExistence type="predicted"/>
<sequence length="219" mass="24858">MLKTIQSRVKTSVPDAKTMDLATITRRTIETMIHQGQKDLQEPPIQEINTIIGRPYVGGHTMNSQSNYAKAAREESMDNCSHYLYQERVQTNIDDESTVNILFGSTFEQMDVDHKLTAISELLFSFSRDCLIPQGRITFIVDYGEPPYHLKKFIQYIVVDTHFAYHGVLGKPVLKDLQAVTSIYYLVMKFPTPSEVAKVCGNQTEAMSYYMNATKGSRA</sequence>
<evidence type="ECO:0000313" key="2">
    <source>
        <dbReference type="Proteomes" id="UP001604336"/>
    </source>
</evidence>
<evidence type="ECO:0000313" key="1">
    <source>
        <dbReference type="EMBL" id="KAL2542652.1"/>
    </source>
</evidence>
<reference evidence="2" key="1">
    <citation type="submission" date="2024-07" db="EMBL/GenBank/DDBJ databases">
        <title>Two chromosome-level genome assemblies of Korean endemic species Abeliophyllum distichum and Forsythia ovata (Oleaceae).</title>
        <authorList>
            <person name="Jang H."/>
        </authorList>
    </citation>
    <scope>NUCLEOTIDE SEQUENCE [LARGE SCALE GENOMIC DNA]</scope>
</reference>
<organism evidence="1 2">
    <name type="scientific">Abeliophyllum distichum</name>
    <dbReference type="NCBI Taxonomy" id="126358"/>
    <lineage>
        <taxon>Eukaryota</taxon>
        <taxon>Viridiplantae</taxon>
        <taxon>Streptophyta</taxon>
        <taxon>Embryophyta</taxon>
        <taxon>Tracheophyta</taxon>
        <taxon>Spermatophyta</taxon>
        <taxon>Magnoliopsida</taxon>
        <taxon>eudicotyledons</taxon>
        <taxon>Gunneridae</taxon>
        <taxon>Pentapetalae</taxon>
        <taxon>asterids</taxon>
        <taxon>lamiids</taxon>
        <taxon>Lamiales</taxon>
        <taxon>Oleaceae</taxon>
        <taxon>Forsythieae</taxon>
        <taxon>Abeliophyllum</taxon>
    </lineage>
</organism>